<dbReference type="InterPro" id="IPR011124">
    <property type="entry name" value="Znf_CW"/>
</dbReference>
<feature type="domain" description="CW-type" evidence="4">
    <location>
        <begin position="9"/>
        <end position="64"/>
    </location>
</feature>
<comment type="caution">
    <text evidence="5">The sequence shown here is derived from an EMBL/GenBank/DDBJ whole genome shotgun (WGS) entry which is preliminary data.</text>
</comment>
<dbReference type="EMBL" id="SZYD01000018">
    <property type="protein sequence ID" value="KAD2804770.1"/>
    <property type="molecule type" value="Genomic_DNA"/>
</dbReference>
<dbReference type="PROSITE" id="PS51050">
    <property type="entry name" value="ZF_CW"/>
    <property type="match status" value="1"/>
</dbReference>
<proteinExistence type="predicted"/>
<keyword evidence="2" id="KW-0863">Zinc-finger</keyword>
<evidence type="ECO:0000256" key="1">
    <source>
        <dbReference type="ARBA" id="ARBA00022723"/>
    </source>
</evidence>
<evidence type="ECO:0000313" key="6">
    <source>
        <dbReference type="Proteomes" id="UP000326396"/>
    </source>
</evidence>
<reference evidence="5 6" key="1">
    <citation type="submission" date="2019-05" db="EMBL/GenBank/DDBJ databases">
        <title>Mikania micrantha, genome provides insights into the molecular mechanism of rapid growth.</title>
        <authorList>
            <person name="Liu B."/>
        </authorList>
    </citation>
    <scope>NUCLEOTIDE SEQUENCE [LARGE SCALE GENOMIC DNA]</scope>
    <source>
        <strain evidence="5">NLD-2019</strain>
        <tissue evidence="5">Leaf</tissue>
    </source>
</reference>
<organism evidence="5 6">
    <name type="scientific">Mikania micrantha</name>
    <name type="common">bitter vine</name>
    <dbReference type="NCBI Taxonomy" id="192012"/>
    <lineage>
        <taxon>Eukaryota</taxon>
        <taxon>Viridiplantae</taxon>
        <taxon>Streptophyta</taxon>
        <taxon>Embryophyta</taxon>
        <taxon>Tracheophyta</taxon>
        <taxon>Spermatophyta</taxon>
        <taxon>Magnoliopsida</taxon>
        <taxon>eudicotyledons</taxon>
        <taxon>Gunneridae</taxon>
        <taxon>Pentapetalae</taxon>
        <taxon>asterids</taxon>
        <taxon>campanulids</taxon>
        <taxon>Asterales</taxon>
        <taxon>Asteraceae</taxon>
        <taxon>Asteroideae</taxon>
        <taxon>Heliantheae alliance</taxon>
        <taxon>Eupatorieae</taxon>
        <taxon>Mikania</taxon>
    </lineage>
</organism>
<sequence>MQKSRGPPQSSVDTFAVQCNDYFKWRMLATEDQFEECRSKQSEDPFVCNKLEGIVCHTPVDIEYHSSRTWVMNKPNIPKPQKAEEFETENDWPSIFWKVF</sequence>
<gene>
    <name evidence="5" type="ORF">E3N88_38147</name>
</gene>
<dbReference type="Proteomes" id="UP000326396">
    <property type="component" value="Linkage Group LG8"/>
</dbReference>
<accession>A0A5N6LTG4</accession>
<name>A0A5N6LTG4_9ASTR</name>
<keyword evidence="1" id="KW-0479">Metal-binding</keyword>
<evidence type="ECO:0000259" key="4">
    <source>
        <dbReference type="PROSITE" id="PS51050"/>
    </source>
</evidence>
<keyword evidence="3" id="KW-0862">Zinc</keyword>
<evidence type="ECO:0000313" key="5">
    <source>
        <dbReference type="EMBL" id="KAD2804770.1"/>
    </source>
</evidence>
<dbReference type="AlphaFoldDB" id="A0A5N6LTG4"/>
<evidence type="ECO:0000256" key="2">
    <source>
        <dbReference type="ARBA" id="ARBA00022771"/>
    </source>
</evidence>
<protein>
    <recommendedName>
        <fullName evidence="4">CW-type domain-containing protein</fullName>
    </recommendedName>
</protein>
<dbReference type="OrthoDB" id="10072024at2759"/>
<evidence type="ECO:0000256" key="3">
    <source>
        <dbReference type="ARBA" id="ARBA00022833"/>
    </source>
</evidence>
<keyword evidence="6" id="KW-1185">Reference proteome</keyword>
<dbReference type="GO" id="GO:0008270">
    <property type="term" value="F:zinc ion binding"/>
    <property type="evidence" value="ECO:0007669"/>
    <property type="project" value="UniProtKB-KW"/>
</dbReference>